<organism evidence="2 3">
    <name type="scientific">Spiroplasma corruscae</name>
    <dbReference type="NCBI Taxonomy" id="216934"/>
    <lineage>
        <taxon>Bacteria</taxon>
        <taxon>Bacillati</taxon>
        <taxon>Mycoplasmatota</taxon>
        <taxon>Mollicutes</taxon>
        <taxon>Entomoplasmatales</taxon>
        <taxon>Spiroplasmataceae</taxon>
        <taxon>Spiroplasma</taxon>
    </lineage>
</organism>
<feature type="transmembrane region" description="Helical" evidence="1">
    <location>
        <begin position="140"/>
        <end position="159"/>
    </location>
</feature>
<dbReference type="AlphaFoldDB" id="A0A222EN74"/>
<feature type="transmembrane region" description="Helical" evidence="1">
    <location>
        <begin position="12"/>
        <end position="41"/>
    </location>
</feature>
<accession>A0A222EN74</accession>
<keyword evidence="3" id="KW-1185">Reference proteome</keyword>
<dbReference type="KEGG" id="scou:SCORR_v1c01670"/>
<feature type="transmembrane region" description="Helical" evidence="1">
    <location>
        <begin position="61"/>
        <end position="87"/>
    </location>
</feature>
<evidence type="ECO:0008006" key="4">
    <source>
        <dbReference type="Google" id="ProtNLM"/>
    </source>
</evidence>
<reference evidence="2 3" key="1">
    <citation type="submission" date="2017-07" db="EMBL/GenBank/DDBJ databases">
        <title>Complete genome sequence of Spiroplasma corruscae EC-1 (DSM 19793).</title>
        <authorList>
            <person name="Tsai Y.-M."/>
            <person name="Lo W.-S."/>
            <person name="Kuo C.-H."/>
        </authorList>
    </citation>
    <scope>NUCLEOTIDE SEQUENCE [LARGE SCALE GENOMIC DNA]</scope>
    <source>
        <strain evidence="2 3">EC-1</strain>
    </source>
</reference>
<evidence type="ECO:0000313" key="3">
    <source>
        <dbReference type="Proteomes" id="UP000203229"/>
    </source>
</evidence>
<sequence>MVRTGRSMGSIRFMLVIANIFGIIAGVFGIGALIYLLQMTFKQGVSSEDLKNIFDNIDAKYIPILFGFIGFVSIGNIYYCAFLINFIRKSDDDTLINNRWILAVFSLSVGGVFTPIVLAQMPNVNVKSTISPKFTISKGYGFNALIAPLGGLAFYLLFTKAINLGYELNQISIIFYSVIGLMMFWGVLNIMLFALPNSKEAWNKKGSQYTFMNLVATINMIYATIILMIQIIISIWSIITIISDLVGRRGNSMSFINALLAPLRIAMQLFIIFTIIKTIKGLWAKSDSFEYGVYTNLSEKQRNYEMNR</sequence>
<feature type="transmembrane region" description="Helical" evidence="1">
    <location>
        <begin position="214"/>
        <end position="242"/>
    </location>
</feature>
<feature type="transmembrane region" description="Helical" evidence="1">
    <location>
        <begin position="99"/>
        <end position="120"/>
    </location>
</feature>
<dbReference type="EMBL" id="CP022535">
    <property type="protein sequence ID" value="ASP27942.1"/>
    <property type="molecule type" value="Genomic_DNA"/>
</dbReference>
<dbReference type="Proteomes" id="UP000203229">
    <property type="component" value="Chromosome"/>
</dbReference>
<evidence type="ECO:0000256" key="1">
    <source>
        <dbReference type="SAM" id="Phobius"/>
    </source>
</evidence>
<proteinExistence type="predicted"/>
<keyword evidence="1" id="KW-1133">Transmembrane helix</keyword>
<gene>
    <name evidence="2" type="ORF">SCORR_v1c01670</name>
</gene>
<dbReference type="RefSeq" id="WP_094048232.1">
    <property type="nucleotide sequence ID" value="NZ_CP022535.1"/>
</dbReference>
<evidence type="ECO:0000313" key="2">
    <source>
        <dbReference type="EMBL" id="ASP27942.1"/>
    </source>
</evidence>
<protein>
    <recommendedName>
        <fullName evidence="4">Transmembrane protein</fullName>
    </recommendedName>
</protein>
<name>A0A222EN74_9MOLU</name>
<dbReference type="OrthoDB" id="388593at2"/>
<keyword evidence="1" id="KW-0812">Transmembrane</keyword>
<keyword evidence="1" id="KW-0472">Membrane</keyword>
<feature type="transmembrane region" description="Helical" evidence="1">
    <location>
        <begin position="171"/>
        <end position="194"/>
    </location>
</feature>
<feature type="transmembrane region" description="Helical" evidence="1">
    <location>
        <begin position="254"/>
        <end position="276"/>
    </location>
</feature>